<feature type="domain" description="LTD" evidence="15">
    <location>
        <begin position="428"/>
        <end position="545"/>
    </location>
</feature>
<dbReference type="OMA" id="EMTQMRD"/>
<dbReference type="InterPro" id="IPR018039">
    <property type="entry name" value="IF_conserved"/>
</dbReference>
<keyword evidence="5" id="KW-0539">Nucleus</keyword>
<organism evidence="17 18">
    <name type="scientific">Capra hircus</name>
    <name type="common">Goat</name>
    <dbReference type="NCBI Taxonomy" id="9925"/>
    <lineage>
        <taxon>Eukaryota</taxon>
        <taxon>Metazoa</taxon>
        <taxon>Chordata</taxon>
        <taxon>Craniata</taxon>
        <taxon>Vertebrata</taxon>
        <taxon>Euteleostomi</taxon>
        <taxon>Mammalia</taxon>
        <taxon>Eutheria</taxon>
        <taxon>Laurasiatheria</taxon>
        <taxon>Artiodactyla</taxon>
        <taxon>Ruminantia</taxon>
        <taxon>Pecora</taxon>
        <taxon>Bovidae</taxon>
        <taxon>Caprinae</taxon>
        <taxon>Capra</taxon>
    </lineage>
</organism>
<protein>
    <recommendedName>
        <fullName evidence="11">Lamin-B2</fullName>
    </recommendedName>
</protein>
<dbReference type="GO" id="GO:0007097">
    <property type="term" value="P:nuclear migration"/>
    <property type="evidence" value="ECO:0007669"/>
    <property type="project" value="TreeGrafter"/>
</dbReference>
<feature type="compositionally biased region" description="Low complexity" evidence="14">
    <location>
        <begin position="392"/>
        <end position="410"/>
    </location>
</feature>
<keyword evidence="18" id="KW-1185">Reference proteome</keyword>
<keyword evidence="7" id="KW-0636">Prenylation</keyword>
<reference evidence="17" key="3">
    <citation type="submission" date="2025-09" db="UniProtKB">
        <authorList>
            <consortium name="Ensembl"/>
        </authorList>
    </citation>
    <scope>IDENTIFICATION</scope>
</reference>
<keyword evidence="6" id="KW-0449">Lipoprotein</keyword>
<evidence type="ECO:0000256" key="10">
    <source>
        <dbReference type="ARBA" id="ARBA00062809"/>
    </source>
</evidence>
<dbReference type="PROSITE" id="PS51841">
    <property type="entry name" value="LTD"/>
    <property type="match status" value="1"/>
</dbReference>
<dbReference type="FunFam" id="2.60.40.1260:FF:000001">
    <property type="entry name" value="Lamin A/C"/>
    <property type="match status" value="1"/>
</dbReference>
<dbReference type="InterPro" id="IPR001322">
    <property type="entry name" value="Lamin_tail_dom"/>
</dbReference>
<comment type="subcellular location">
    <subcellularLocation>
        <location evidence="8">Nucleus lamina</location>
    </subcellularLocation>
</comment>
<dbReference type="SUPFAM" id="SSF74853">
    <property type="entry name" value="Lamin A/C globular tail domain"/>
    <property type="match status" value="1"/>
</dbReference>
<dbReference type="GeneTree" id="ENSGT00940000160274"/>
<evidence type="ECO:0000313" key="17">
    <source>
        <dbReference type="Ensembl" id="ENSCHIP00000011100.1"/>
    </source>
</evidence>
<dbReference type="PROSITE" id="PS51842">
    <property type="entry name" value="IF_ROD_2"/>
    <property type="match status" value="1"/>
</dbReference>
<comment type="similarity">
    <text evidence="12">Belongs to the intermediate filament family.</text>
</comment>
<evidence type="ECO:0000256" key="2">
    <source>
        <dbReference type="ARBA" id="ARBA00022553"/>
    </source>
</evidence>
<evidence type="ECO:0000256" key="8">
    <source>
        <dbReference type="ARBA" id="ARBA00024186"/>
    </source>
</evidence>
<dbReference type="GO" id="GO:0031507">
    <property type="term" value="P:heterochromatin formation"/>
    <property type="evidence" value="ECO:0007669"/>
    <property type="project" value="TreeGrafter"/>
</dbReference>
<evidence type="ECO:0000259" key="16">
    <source>
        <dbReference type="PROSITE" id="PS51842"/>
    </source>
</evidence>
<dbReference type="Gene3D" id="1.20.5.1160">
    <property type="entry name" value="Vasodilator-stimulated phosphoprotein"/>
    <property type="match status" value="1"/>
</dbReference>
<evidence type="ECO:0000313" key="18">
    <source>
        <dbReference type="Proteomes" id="UP000291000"/>
    </source>
</evidence>
<comment type="subunit">
    <text evidence="10">Dimer. Lamin dimers then assemble into dimeric head-to-tail polymers. Ultimately, two head-to-tail polymers assemble laterally into a protofilament with a uniformly shaped rod of 3.5 nm in diameter. Interacts with TMEM43.</text>
</comment>
<keyword evidence="3 12" id="KW-0403">Intermediate filament</keyword>
<dbReference type="SMART" id="SM01391">
    <property type="entry name" value="Filament"/>
    <property type="match status" value="1"/>
</dbReference>
<feature type="domain" description="IF rod" evidence="16">
    <location>
        <begin position="26"/>
        <end position="382"/>
    </location>
</feature>
<dbReference type="Gene3D" id="1.20.5.170">
    <property type="match status" value="1"/>
</dbReference>
<evidence type="ECO:0000256" key="1">
    <source>
        <dbReference type="ARBA" id="ARBA00022481"/>
    </source>
</evidence>
<evidence type="ECO:0000256" key="9">
    <source>
        <dbReference type="ARBA" id="ARBA00055600"/>
    </source>
</evidence>
<dbReference type="EMBL" id="LWLT01000008">
    <property type="status" value="NOT_ANNOTATED_CDS"/>
    <property type="molecule type" value="Genomic_DNA"/>
</dbReference>
<sequence length="611" mass="69074">MATPQPGRAGGPSTPLSPTRLSRLQEKEELRELNDRLAHYIDRVRALELENDRLQLKISEREEVTTREVSGIKTLYEAELADARRVLDETARDRACLQIEMGKLRADLEEATKSAKKREGELTVAQGRVRDLESVFHRSEAELAAALSDKRALENDVAELRAQLAKAEDGHAVAKKQLEKETLMRVDLENRCQSLQEELAFRKDVFEEEVRETRRRHERRLVEVDSSRQQEYDFKMAQALEELRAQHDEQVRLYRLELEQTYQAKLDNAKLSSDQNDKAASAAREELKEARMRVESLSYQLSGLQKQASAAEDRIRELEETVAGERDKFRKMLDAKEREMMEVRDMMQQQLAEYQELLDVKLALDMEISAYRKLLEGEEERLKLSPSPSRITVSRATTSSSGSSVSTAGRPGRSKRKRLEVEDSGSSFHLAQQASASGSVSIEEIDLEGRFVQLKNSSDKDQSLGNWRIKKQVLEGEEISYKFTPKYVLRAGQTVTVWAAGAGVAHSPPSTLVWKSQNSWGTGESFRTTLVNADGEEVAMRTVKQSSVVRETENGEEGEDEAAEFGEEDLFHQQVEAPRHGRAHTRTHPRPCSCSCPASWACLLCGSLVPT</sequence>
<dbReference type="Pfam" id="PF00932">
    <property type="entry name" value="LTD"/>
    <property type="match status" value="1"/>
</dbReference>
<reference evidence="17" key="2">
    <citation type="submission" date="2025-08" db="UniProtKB">
        <authorList>
            <consortium name="Ensembl"/>
        </authorList>
    </citation>
    <scope>IDENTIFICATION</scope>
</reference>
<dbReference type="GO" id="GO:0005652">
    <property type="term" value="C:nuclear lamina"/>
    <property type="evidence" value="ECO:0007669"/>
    <property type="project" value="UniProtKB-SubCell"/>
</dbReference>
<dbReference type="InterPro" id="IPR036415">
    <property type="entry name" value="Lamin_tail_dom_sf"/>
</dbReference>
<dbReference type="Pfam" id="PF00038">
    <property type="entry name" value="Filament"/>
    <property type="match status" value="1"/>
</dbReference>
<dbReference type="Ensembl" id="ENSCHIT00000018886.1">
    <property type="protein sequence ID" value="ENSCHIP00000011100.1"/>
    <property type="gene ID" value="ENSCHIG00000013360.1"/>
</dbReference>
<evidence type="ECO:0000259" key="15">
    <source>
        <dbReference type="PROSITE" id="PS51841"/>
    </source>
</evidence>
<dbReference type="InterPro" id="IPR039008">
    <property type="entry name" value="IF_rod_dom"/>
</dbReference>
<keyword evidence="2" id="KW-0597">Phosphoprotein</keyword>
<keyword evidence="4 13" id="KW-0175">Coiled coil</keyword>
<evidence type="ECO:0000256" key="14">
    <source>
        <dbReference type="SAM" id="MobiDB-lite"/>
    </source>
</evidence>
<dbReference type="AlphaFoldDB" id="A0A452EGC8"/>
<evidence type="ECO:0000256" key="6">
    <source>
        <dbReference type="ARBA" id="ARBA00023288"/>
    </source>
</evidence>
<comment type="function">
    <text evidence="9">Lamins are intermediate filament proteins that assemble into a filamentous meshwork, and which constitute the major components of the nuclear lamina, a fibrous layer on the nucleoplasmic side of the inner nuclear membrane. Lamins provide a framework for the nuclear envelope, bridging the nuclear envelope and chromatin, thereby playing an important role in nuclear assembly, chromatin organization, nuclear membrane and telomere dynamics. The structural integrity of the lamina is strictly controlled by the cell cycle, as seen by the disintegration and formation of the nuclear envelope in prophase and telophase, respectively.</text>
</comment>
<dbReference type="FunFam" id="1.20.5.170:FF:000076">
    <property type="entry name" value="Lamin B2"/>
    <property type="match status" value="1"/>
</dbReference>
<dbReference type="GO" id="GO:0005200">
    <property type="term" value="F:structural constituent of cytoskeleton"/>
    <property type="evidence" value="ECO:0007669"/>
    <property type="project" value="TreeGrafter"/>
</dbReference>
<name>A0A452EGC8_CAPHI</name>
<keyword evidence="1" id="KW-0488">Methylation</keyword>
<dbReference type="GO" id="GO:0005882">
    <property type="term" value="C:intermediate filament"/>
    <property type="evidence" value="ECO:0007669"/>
    <property type="project" value="UniProtKB-KW"/>
</dbReference>
<evidence type="ECO:0000256" key="4">
    <source>
        <dbReference type="ARBA" id="ARBA00023054"/>
    </source>
</evidence>
<evidence type="ECO:0000256" key="7">
    <source>
        <dbReference type="ARBA" id="ARBA00023289"/>
    </source>
</evidence>
<accession>A0A452EGC8</accession>
<evidence type="ECO:0000256" key="12">
    <source>
        <dbReference type="RuleBase" id="RU000685"/>
    </source>
</evidence>
<evidence type="ECO:0000256" key="13">
    <source>
        <dbReference type="SAM" id="Coils"/>
    </source>
</evidence>
<dbReference type="Bgee" id="ENSCHIG00000013360">
    <property type="expression patterns" value="Expressed in thymus and 16 other cell types or tissues"/>
</dbReference>
<dbReference type="Gene3D" id="2.60.40.1260">
    <property type="entry name" value="Lamin Tail domain"/>
    <property type="match status" value="1"/>
</dbReference>
<dbReference type="GO" id="GO:0090435">
    <property type="term" value="P:protein localization to nuclear envelope"/>
    <property type="evidence" value="ECO:0007669"/>
    <property type="project" value="TreeGrafter"/>
</dbReference>
<proteinExistence type="inferred from homology"/>
<evidence type="ECO:0000256" key="11">
    <source>
        <dbReference type="ARBA" id="ARBA00070351"/>
    </source>
</evidence>
<dbReference type="PANTHER" id="PTHR45721">
    <property type="entry name" value="LAMIN DM0-RELATED"/>
    <property type="match status" value="1"/>
</dbReference>
<reference evidence="17 18" key="1">
    <citation type="submission" date="2016-04" db="EMBL/GenBank/DDBJ databases">
        <title>Polished mammalian reference genomes with single-molecule sequencing and chromosome conformation capture applied to the Capra hircus genome.</title>
        <authorList>
            <person name="Bickhart D.M."/>
            <person name="Koren S."/>
            <person name="Rosen B."/>
            <person name="Hastie A."/>
            <person name="Liachko I."/>
            <person name="Sullivan S.T."/>
            <person name="Burton J."/>
            <person name="Sayre B.L."/>
            <person name="Huson H.J."/>
            <person name="Lee J."/>
            <person name="Lam E."/>
            <person name="Kelley C.M."/>
            <person name="Hutchison J.L."/>
            <person name="Zhou Y."/>
            <person name="Sun J."/>
            <person name="Crisa A."/>
            <person name="Schwartz J.C."/>
            <person name="Hammond J.A."/>
            <person name="Schroeder S.G."/>
            <person name="Liu G.E."/>
            <person name="Dunham M."/>
            <person name="Shendure J."/>
            <person name="Sonstegard T.S."/>
            <person name="Phillippy A.M."/>
            <person name="Van Tassell C.P."/>
            <person name="Smith T.P."/>
        </authorList>
    </citation>
    <scope>NUCLEOTIDE SEQUENCE [LARGE SCALE GENOMIC DNA]</scope>
</reference>
<feature type="coiled-coil region" evidence="13">
    <location>
        <begin position="237"/>
        <end position="353"/>
    </location>
</feature>
<evidence type="ECO:0000256" key="5">
    <source>
        <dbReference type="ARBA" id="ARBA00023242"/>
    </source>
</evidence>
<feature type="region of interest" description="Disordered" evidence="14">
    <location>
        <begin position="382"/>
        <end position="432"/>
    </location>
</feature>
<gene>
    <name evidence="17" type="primary">LMNB2</name>
</gene>
<feature type="coiled-coil region" evidence="13">
    <location>
        <begin position="23"/>
        <end position="205"/>
    </location>
</feature>
<evidence type="ECO:0000256" key="3">
    <source>
        <dbReference type="ARBA" id="ARBA00022754"/>
    </source>
</evidence>
<dbReference type="GO" id="GO:0006998">
    <property type="term" value="P:nuclear envelope organization"/>
    <property type="evidence" value="ECO:0007669"/>
    <property type="project" value="TreeGrafter"/>
</dbReference>
<dbReference type="PANTHER" id="PTHR45721:SF2">
    <property type="entry name" value="LAMIN-B2"/>
    <property type="match status" value="1"/>
</dbReference>
<dbReference type="GO" id="GO:0051664">
    <property type="term" value="P:nuclear pore localization"/>
    <property type="evidence" value="ECO:0007669"/>
    <property type="project" value="TreeGrafter"/>
</dbReference>
<dbReference type="PROSITE" id="PS00226">
    <property type="entry name" value="IF_ROD_1"/>
    <property type="match status" value="1"/>
</dbReference>
<dbReference type="SUPFAM" id="SSF64593">
    <property type="entry name" value="Intermediate filament protein, coiled coil region"/>
    <property type="match status" value="2"/>
</dbReference>
<dbReference type="Proteomes" id="UP000291000">
    <property type="component" value="Chromosome 7"/>
</dbReference>
<feature type="region of interest" description="Disordered" evidence="14">
    <location>
        <begin position="1"/>
        <end position="21"/>
    </location>
</feature>